<sequence>MTRHPLPVTENLLMVQGKGPTGLVWLSVIEIFIIIFDILLLHISTFICTRSGTFYRRQTLTTSCTFYNTHLPYIQQHSRLVIHALTVHYLTLSCWDDPDD</sequence>
<comment type="caution">
    <text evidence="2">The sequence shown here is derived from an EMBL/GenBank/DDBJ whole genome shotgun (WGS) entry which is preliminary data.</text>
</comment>
<keyword evidence="1" id="KW-1133">Transmembrane helix</keyword>
<keyword evidence="1" id="KW-0472">Membrane</keyword>
<evidence type="ECO:0000313" key="3">
    <source>
        <dbReference type="Proteomes" id="UP001049176"/>
    </source>
</evidence>
<keyword evidence="3" id="KW-1185">Reference proteome</keyword>
<evidence type="ECO:0000313" key="2">
    <source>
        <dbReference type="EMBL" id="KAG7093380.1"/>
    </source>
</evidence>
<keyword evidence="1" id="KW-0812">Transmembrane</keyword>
<evidence type="ECO:0000256" key="1">
    <source>
        <dbReference type="SAM" id="Phobius"/>
    </source>
</evidence>
<dbReference type="EMBL" id="CM032184">
    <property type="protein sequence ID" value="KAG7093380.1"/>
    <property type="molecule type" value="Genomic_DNA"/>
</dbReference>
<reference evidence="2" key="1">
    <citation type="journal article" date="2021" name="Genome Biol. Evol.">
        <title>The assembled and annotated genome of the fairy-ring fungus Marasmius oreades.</title>
        <authorList>
            <person name="Hiltunen M."/>
            <person name="Ament-Velasquez S.L."/>
            <person name="Johannesson H."/>
        </authorList>
    </citation>
    <scope>NUCLEOTIDE SEQUENCE</scope>
    <source>
        <strain evidence="2">03SP1</strain>
    </source>
</reference>
<name>A0A9P7UTN0_9AGAR</name>
<protein>
    <submittedName>
        <fullName evidence="2">Uncharacterized protein</fullName>
    </submittedName>
</protein>
<proteinExistence type="predicted"/>
<organism evidence="2 3">
    <name type="scientific">Marasmius oreades</name>
    <name type="common">fairy-ring Marasmius</name>
    <dbReference type="NCBI Taxonomy" id="181124"/>
    <lineage>
        <taxon>Eukaryota</taxon>
        <taxon>Fungi</taxon>
        <taxon>Dikarya</taxon>
        <taxon>Basidiomycota</taxon>
        <taxon>Agaricomycotina</taxon>
        <taxon>Agaricomycetes</taxon>
        <taxon>Agaricomycetidae</taxon>
        <taxon>Agaricales</taxon>
        <taxon>Marasmiineae</taxon>
        <taxon>Marasmiaceae</taxon>
        <taxon>Marasmius</taxon>
    </lineage>
</organism>
<dbReference type="RefSeq" id="XP_043009850.1">
    <property type="nucleotide sequence ID" value="XM_043151770.1"/>
</dbReference>
<gene>
    <name evidence="2" type="ORF">E1B28_007061</name>
</gene>
<dbReference type="AlphaFoldDB" id="A0A9P7UTN0"/>
<dbReference type="GeneID" id="66076137"/>
<dbReference type="Proteomes" id="UP001049176">
    <property type="component" value="Chromosome 4"/>
</dbReference>
<accession>A0A9P7UTN0</accession>
<dbReference type="KEGG" id="more:E1B28_007061"/>
<feature type="transmembrane region" description="Helical" evidence="1">
    <location>
        <begin position="23"/>
        <end position="48"/>
    </location>
</feature>